<gene>
    <name evidence="5" type="ORF">FA13DRAFT_1729941</name>
</gene>
<dbReference type="EMBL" id="QPFP01000011">
    <property type="protein sequence ID" value="TEB33680.1"/>
    <property type="molecule type" value="Genomic_DNA"/>
</dbReference>
<keyword evidence="4" id="KW-0732">Signal</keyword>
<dbReference type="PANTHER" id="PTHR34135:SF2">
    <property type="entry name" value="LYSOZYME"/>
    <property type="match status" value="1"/>
</dbReference>
<comment type="caution">
    <text evidence="5">The sequence shown here is derived from an EMBL/GenBank/DDBJ whole genome shotgun (WGS) entry which is preliminary data.</text>
</comment>
<proteinExistence type="inferred from homology"/>
<protein>
    <submittedName>
        <fullName evidence="5">Glycoside hydrolase</fullName>
    </submittedName>
</protein>
<feature type="signal peptide" evidence="4">
    <location>
        <begin position="1"/>
        <end position="18"/>
    </location>
</feature>
<reference evidence="5 6" key="1">
    <citation type="journal article" date="2019" name="Nat. Ecol. Evol.">
        <title>Megaphylogeny resolves global patterns of mushroom evolution.</title>
        <authorList>
            <person name="Varga T."/>
            <person name="Krizsan K."/>
            <person name="Foldi C."/>
            <person name="Dima B."/>
            <person name="Sanchez-Garcia M."/>
            <person name="Sanchez-Ramirez S."/>
            <person name="Szollosi G.J."/>
            <person name="Szarkandi J.G."/>
            <person name="Papp V."/>
            <person name="Albert L."/>
            <person name="Andreopoulos W."/>
            <person name="Angelini C."/>
            <person name="Antonin V."/>
            <person name="Barry K.W."/>
            <person name="Bougher N.L."/>
            <person name="Buchanan P."/>
            <person name="Buyck B."/>
            <person name="Bense V."/>
            <person name="Catcheside P."/>
            <person name="Chovatia M."/>
            <person name="Cooper J."/>
            <person name="Damon W."/>
            <person name="Desjardin D."/>
            <person name="Finy P."/>
            <person name="Geml J."/>
            <person name="Haridas S."/>
            <person name="Hughes K."/>
            <person name="Justo A."/>
            <person name="Karasinski D."/>
            <person name="Kautmanova I."/>
            <person name="Kiss B."/>
            <person name="Kocsube S."/>
            <person name="Kotiranta H."/>
            <person name="LaButti K.M."/>
            <person name="Lechner B.E."/>
            <person name="Liimatainen K."/>
            <person name="Lipzen A."/>
            <person name="Lukacs Z."/>
            <person name="Mihaltcheva S."/>
            <person name="Morgado L.N."/>
            <person name="Niskanen T."/>
            <person name="Noordeloos M.E."/>
            <person name="Ohm R.A."/>
            <person name="Ortiz-Santana B."/>
            <person name="Ovrebo C."/>
            <person name="Racz N."/>
            <person name="Riley R."/>
            <person name="Savchenko A."/>
            <person name="Shiryaev A."/>
            <person name="Soop K."/>
            <person name="Spirin V."/>
            <person name="Szebenyi C."/>
            <person name="Tomsovsky M."/>
            <person name="Tulloss R.E."/>
            <person name="Uehling J."/>
            <person name="Grigoriev I.V."/>
            <person name="Vagvolgyi C."/>
            <person name="Papp T."/>
            <person name="Martin F.M."/>
            <person name="Miettinen O."/>
            <person name="Hibbett D.S."/>
            <person name="Nagy L.G."/>
        </authorList>
    </citation>
    <scope>NUCLEOTIDE SEQUENCE [LARGE SCALE GENOMIC DNA]</scope>
    <source>
        <strain evidence="5 6">FP101781</strain>
    </source>
</reference>
<dbReference type="GO" id="GO:0009253">
    <property type="term" value="P:peptidoglycan catabolic process"/>
    <property type="evidence" value="ECO:0007669"/>
    <property type="project" value="InterPro"/>
</dbReference>
<keyword evidence="3" id="KW-0326">Glycosidase</keyword>
<dbReference type="Proteomes" id="UP000298030">
    <property type="component" value="Unassembled WGS sequence"/>
</dbReference>
<dbReference type="PROSITE" id="PS51904">
    <property type="entry name" value="GLYCOSYL_HYDROL_F25_2"/>
    <property type="match status" value="1"/>
</dbReference>
<dbReference type="OrthoDB" id="6590422at2759"/>
<dbReference type="Pfam" id="PF01183">
    <property type="entry name" value="Glyco_hydro_25"/>
    <property type="match status" value="1"/>
</dbReference>
<dbReference type="SUPFAM" id="SSF51445">
    <property type="entry name" value="(Trans)glycosidases"/>
    <property type="match status" value="1"/>
</dbReference>
<dbReference type="InterPro" id="IPR017853">
    <property type="entry name" value="GH"/>
</dbReference>
<dbReference type="GO" id="GO:0016052">
    <property type="term" value="P:carbohydrate catabolic process"/>
    <property type="evidence" value="ECO:0007669"/>
    <property type="project" value="TreeGrafter"/>
</dbReference>
<evidence type="ECO:0000313" key="6">
    <source>
        <dbReference type="Proteomes" id="UP000298030"/>
    </source>
</evidence>
<evidence type="ECO:0000256" key="1">
    <source>
        <dbReference type="ARBA" id="ARBA00010646"/>
    </source>
</evidence>
<dbReference type="GO" id="GO:0003796">
    <property type="term" value="F:lysozyme activity"/>
    <property type="evidence" value="ECO:0007669"/>
    <property type="project" value="InterPro"/>
</dbReference>
<evidence type="ECO:0000256" key="3">
    <source>
        <dbReference type="ARBA" id="ARBA00023295"/>
    </source>
</evidence>
<evidence type="ECO:0000313" key="5">
    <source>
        <dbReference type="EMBL" id="TEB33680.1"/>
    </source>
</evidence>
<keyword evidence="2 5" id="KW-0378">Hydrolase</keyword>
<evidence type="ECO:0000256" key="2">
    <source>
        <dbReference type="ARBA" id="ARBA00022801"/>
    </source>
</evidence>
<dbReference type="InterPro" id="IPR002053">
    <property type="entry name" value="Glyco_hydro_25"/>
</dbReference>
<organism evidence="5 6">
    <name type="scientific">Coprinellus micaceus</name>
    <name type="common">Glistening ink-cap mushroom</name>
    <name type="synonym">Coprinus micaceus</name>
    <dbReference type="NCBI Taxonomy" id="71717"/>
    <lineage>
        <taxon>Eukaryota</taxon>
        <taxon>Fungi</taxon>
        <taxon>Dikarya</taxon>
        <taxon>Basidiomycota</taxon>
        <taxon>Agaricomycotina</taxon>
        <taxon>Agaricomycetes</taxon>
        <taxon>Agaricomycetidae</taxon>
        <taxon>Agaricales</taxon>
        <taxon>Agaricineae</taxon>
        <taxon>Psathyrellaceae</taxon>
        <taxon>Coprinellus</taxon>
    </lineage>
</organism>
<dbReference type="Gene3D" id="3.20.20.80">
    <property type="entry name" value="Glycosidases"/>
    <property type="match status" value="2"/>
</dbReference>
<dbReference type="PANTHER" id="PTHR34135">
    <property type="entry name" value="LYSOZYME"/>
    <property type="match status" value="1"/>
</dbReference>
<dbReference type="AlphaFoldDB" id="A0A4Y7THL2"/>
<evidence type="ECO:0000256" key="4">
    <source>
        <dbReference type="SAM" id="SignalP"/>
    </source>
</evidence>
<keyword evidence="6" id="KW-1185">Reference proteome</keyword>
<name>A0A4Y7THL2_COPMI</name>
<dbReference type="GO" id="GO:0016998">
    <property type="term" value="P:cell wall macromolecule catabolic process"/>
    <property type="evidence" value="ECO:0007669"/>
    <property type="project" value="InterPro"/>
</dbReference>
<accession>A0A4Y7THL2</accession>
<comment type="similarity">
    <text evidence="1">Belongs to the glycosyl hydrolase 25 family.</text>
</comment>
<dbReference type="InterPro" id="IPR018077">
    <property type="entry name" value="Glyco_hydro_fam25_subgr"/>
</dbReference>
<sequence length="225" mass="24663">MLLLTTVTLLSVVWIALAFPLNTTIVPRSQGYLPSTPSEEAASNIAKPRGIDVSGHQTRINWRAVKSNGIAFAVHPRPLRELVSKSSQFNSQYTGATNVGLIRGSYHFARPDISTGAAQATFFVANGGRWSALDMEYNPYGATCYGKTQAAMVSWIKDFSNTYKGQDRMPLFGATNPLWIARYASAVGALPRGWNFYTFWQYSNSARPNPGDADVFNGDLAGLKR</sequence>
<feature type="chain" id="PRO_5021370231" evidence="4">
    <location>
        <begin position="19"/>
        <end position="225"/>
    </location>
</feature>
<dbReference type="SMART" id="SM00641">
    <property type="entry name" value="Glyco_25"/>
    <property type="match status" value="1"/>
</dbReference>